<dbReference type="EMBL" id="FOAZ01000038">
    <property type="protein sequence ID" value="SEM62387.1"/>
    <property type="molecule type" value="Genomic_DNA"/>
</dbReference>
<dbReference type="Proteomes" id="UP000183015">
    <property type="component" value="Unassembled WGS sequence"/>
</dbReference>
<reference evidence="2" key="1">
    <citation type="submission" date="2016-10" db="EMBL/GenBank/DDBJ databases">
        <authorList>
            <person name="Varghese N."/>
        </authorList>
    </citation>
    <scope>NUCLEOTIDE SEQUENCE [LARGE SCALE GENOMIC DNA]</scope>
    <source>
        <strain evidence="2">DSM 45096 / BCRC 16803 / CGMCC 4.1857 / CIP 109030 / JCM 12277 / KCTC 19219 / NBRC 100920 / 33214</strain>
    </source>
</reference>
<dbReference type="InterPro" id="IPR009758">
    <property type="entry name" value="DUF1326"/>
</dbReference>
<dbReference type="Pfam" id="PF07040">
    <property type="entry name" value="DUF1326"/>
    <property type="match status" value="1"/>
</dbReference>
<dbReference type="STRING" id="235985.SAMN05414137_13832"/>
<evidence type="ECO:0008006" key="3">
    <source>
        <dbReference type="Google" id="ProtNLM"/>
    </source>
</evidence>
<protein>
    <recommendedName>
        <fullName evidence="3">VldV</fullName>
    </recommendedName>
</protein>
<dbReference type="OrthoDB" id="9802256at2"/>
<dbReference type="AlphaFoldDB" id="A0A1H7ZYH4"/>
<evidence type="ECO:0000313" key="1">
    <source>
        <dbReference type="EMBL" id="SEM62387.1"/>
    </source>
</evidence>
<dbReference type="RefSeq" id="WP_042443403.1">
    <property type="nucleotide sequence ID" value="NZ_BBPN01000004.1"/>
</dbReference>
<gene>
    <name evidence="1" type="ORF">SAMN05414137_13832</name>
</gene>
<dbReference type="eggNOG" id="COG5588">
    <property type="taxonomic scope" value="Bacteria"/>
</dbReference>
<organism evidence="1 2">
    <name type="scientific">Streptacidiphilus jiangxiensis</name>
    <dbReference type="NCBI Taxonomy" id="235985"/>
    <lineage>
        <taxon>Bacteria</taxon>
        <taxon>Bacillati</taxon>
        <taxon>Actinomycetota</taxon>
        <taxon>Actinomycetes</taxon>
        <taxon>Kitasatosporales</taxon>
        <taxon>Streptomycetaceae</taxon>
        <taxon>Streptacidiphilus</taxon>
    </lineage>
</organism>
<keyword evidence="2" id="KW-1185">Reference proteome</keyword>
<sequence>MAWHIEGTYFENCNCDMVCPCSTSGLSAPADHDRCLVVLAFHVASGQVDDVEVSGLTVGVVADTPPLMSEGGWRMGLFMDEAASPAQAEALGGVFSGQRGGPMAGLGPLVGEMLGLEVARIEYADDGRSHRVRIGDAVDLEVEDFVSPLDATGKGVRVSGVGFPADTLAAGTATRSRVNAFGLAFENEGKNAFSAPFSWAA</sequence>
<evidence type="ECO:0000313" key="2">
    <source>
        <dbReference type="Proteomes" id="UP000183015"/>
    </source>
</evidence>
<name>A0A1H7ZYH4_STRJI</name>
<accession>A0A1H7ZYH4</accession>
<proteinExistence type="predicted"/>